<protein>
    <submittedName>
        <fullName evidence="2">Uncharacterized protein</fullName>
    </submittedName>
</protein>
<dbReference type="EMBL" id="GGEC01093087">
    <property type="protein sequence ID" value="MBX73571.1"/>
    <property type="molecule type" value="Transcribed_RNA"/>
</dbReference>
<evidence type="ECO:0000256" key="1">
    <source>
        <dbReference type="SAM" id="Phobius"/>
    </source>
</evidence>
<dbReference type="AlphaFoldDB" id="A0A2P2R307"/>
<evidence type="ECO:0000313" key="2">
    <source>
        <dbReference type="EMBL" id="MBX73571.1"/>
    </source>
</evidence>
<name>A0A2P2R307_RHIMU</name>
<accession>A0A2P2R307</accession>
<proteinExistence type="predicted"/>
<keyword evidence="1" id="KW-1133">Transmembrane helix</keyword>
<sequence length="40" mass="4675">MLLSVCPFCNKLFNFPFSLFFFSVFFFFVKEGAVVITEPN</sequence>
<keyword evidence="1" id="KW-0472">Membrane</keyword>
<reference evidence="2" key="1">
    <citation type="submission" date="2018-02" db="EMBL/GenBank/DDBJ databases">
        <title>Rhizophora mucronata_Transcriptome.</title>
        <authorList>
            <person name="Meera S.P."/>
            <person name="Sreeshan A."/>
            <person name="Augustine A."/>
        </authorList>
    </citation>
    <scope>NUCLEOTIDE SEQUENCE</scope>
    <source>
        <tissue evidence="2">Leaf</tissue>
    </source>
</reference>
<keyword evidence="1" id="KW-0812">Transmembrane</keyword>
<feature type="transmembrane region" description="Helical" evidence="1">
    <location>
        <begin position="12"/>
        <end position="29"/>
    </location>
</feature>
<organism evidence="2">
    <name type="scientific">Rhizophora mucronata</name>
    <name type="common">Asiatic mangrove</name>
    <dbReference type="NCBI Taxonomy" id="61149"/>
    <lineage>
        <taxon>Eukaryota</taxon>
        <taxon>Viridiplantae</taxon>
        <taxon>Streptophyta</taxon>
        <taxon>Embryophyta</taxon>
        <taxon>Tracheophyta</taxon>
        <taxon>Spermatophyta</taxon>
        <taxon>Magnoliopsida</taxon>
        <taxon>eudicotyledons</taxon>
        <taxon>Gunneridae</taxon>
        <taxon>Pentapetalae</taxon>
        <taxon>rosids</taxon>
        <taxon>fabids</taxon>
        <taxon>Malpighiales</taxon>
        <taxon>Rhizophoraceae</taxon>
        <taxon>Rhizophora</taxon>
    </lineage>
</organism>